<gene>
    <name evidence="2" type="ordered locus">zobellia_1977</name>
</gene>
<organism evidence="2 3">
    <name type="scientific">Zobellia galactanivorans (strain DSM 12802 / CCUG 47099 / CIP 106680 / NCIMB 13871 / Dsij)</name>
    <dbReference type="NCBI Taxonomy" id="63186"/>
    <lineage>
        <taxon>Bacteria</taxon>
        <taxon>Pseudomonadati</taxon>
        <taxon>Bacteroidota</taxon>
        <taxon>Flavobacteriia</taxon>
        <taxon>Flavobacteriales</taxon>
        <taxon>Flavobacteriaceae</taxon>
        <taxon>Zobellia</taxon>
    </lineage>
</organism>
<dbReference type="HOGENOM" id="CLU_3368196_0_0_10"/>
<keyword evidence="3" id="KW-1185">Reference proteome</keyword>
<evidence type="ECO:0000313" key="2">
    <source>
        <dbReference type="EMBL" id="CAZ96040.1"/>
    </source>
</evidence>
<dbReference type="KEGG" id="zga:ZOBELLIA_1977"/>
<reference evidence="2 3" key="2">
    <citation type="journal article" date="2012" name="Environ. Microbiol.">
        <title>Characterization of the first alginolytic operons in a marine bacterium: from their emergence in marine Flavobacteriia to their independent transfers to marine Proteobacteria and human gut Bacteroides.</title>
        <authorList>
            <person name="Thomas F."/>
            <person name="Barbeyron T."/>
            <person name="Tonon T."/>
            <person name="Genicot S."/>
            <person name="Czjzek M."/>
            <person name="Michel G."/>
        </authorList>
    </citation>
    <scope>NUCLEOTIDE SEQUENCE [LARGE SCALE GENOMIC DNA]</scope>
    <source>
        <strain evidence="3">DSM 12802 / CCUG 47099 / CIP 106680 / NCIMB 13871 / Dsij</strain>
    </source>
</reference>
<dbReference type="EMBL" id="FP476056">
    <property type="protein sequence ID" value="CAZ96040.1"/>
    <property type="molecule type" value="Genomic_DNA"/>
</dbReference>
<evidence type="ECO:0000313" key="3">
    <source>
        <dbReference type="Proteomes" id="UP000008898"/>
    </source>
</evidence>
<accession>G0LBF5</accession>
<dbReference type="AlphaFoldDB" id="G0LBF5"/>
<evidence type="ECO:0000256" key="1">
    <source>
        <dbReference type="SAM" id="MobiDB-lite"/>
    </source>
</evidence>
<name>G0LBF5_ZOBGA</name>
<feature type="region of interest" description="Disordered" evidence="1">
    <location>
        <begin position="1"/>
        <end position="20"/>
    </location>
</feature>
<reference evidence="3" key="1">
    <citation type="submission" date="2009-07" db="EMBL/GenBank/DDBJ databases">
        <title>Complete genome sequence of Zobellia galactanivorans Dsij.</title>
        <authorList>
            <consortium name="Genoscope - CEA"/>
        </authorList>
    </citation>
    <scope>NUCLEOTIDE SEQUENCE [LARGE SCALE GENOMIC DNA]</scope>
    <source>
        <strain evidence="3">DSM 12802 / CCUG 47099 / CIP 106680 / NCIMB 13871 / Dsij</strain>
    </source>
</reference>
<sequence length="35" mass="3747">MITGNPNGRKREANGFPFSLGQSGSIQILQVEWGG</sequence>
<dbReference type="Proteomes" id="UP000008898">
    <property type="component" value="Chromosome"/>
</dbReference>
<protein>
    <submittedName>
        <fullName evidence="2">Uncharacterized protein</fullName>
    </submittedName>
</protein>
<proteinExistence type="predicted"/>